<organism evidence="2 3">
    <name type="scientific">Comamonas aquatica</name>
    <dbReference type="NCBI Taxonomy" id="225991"/>
    <lineage>
        <taxon>Bacteria</taxon>
        <taxon>Pseudomonadati</taxon>
        <taxon>Pseudomonadota</taxon>
        <taxon>Betaproteobacteria</taxon>
        <taxon>Burkholderiales</taxon>
        <taxon>Comamonadaceae</taxon>
        <taxon>Comamonas</taxon>
    </lineage>
</organism>
<dbReference type="EMBL" id="CAHPSC010000068">
    <property type="protein sequence ID" value="CAB5708088.1"/>
    <property type="molecule type" value="Genomic_DNA"/>
</dbReference>
<gene>
    <name evidence="2" type="ORF">GHA_03381</name>
</gene>
<protein>
    <recommendedName>
        <fullName evidence="4">Virulence factor</fullName>
    </recommendedName>
</protein>
<dbReference type="Proteomes" id="UP000834458">
    <property type="component" value="Unassembled WGS sequence"/>
</dbReference>
<dbReference type="AlphaFoldDB" id="A0AA35DA25"/>
<sequence length="114" mass="12639">MDRNLDTLRRHGRRWLAAAGLLALAAAGSAHAGGNVGISVGIHVPGAPVYVMPPPPPPRAVYYAPPPPAVVYQAPPAYGYWAPPPPRGYGYYQPYRPYKHHKHYHRHHRHGDRD</sequence>
<evidence type="ECO:0008006" key="4">
    <source>
        <dbReference type="Google" id="ProtNLM"/>
    </source>
</evidence>
<proteinExistence type="predicted"/>
<feature type="signal peptide" evidence="1">
    <location>
        <begin position="1"/>
        <end position="32"/>
    </location>
</feature>
<dbReference type="RefSeq" id="WP_234686575.1">
    <property type="nucleotide sequence ID" value="NZ_CAHPRW010000050.1"/>
</dbReference>
<keyword evidence="1" id="KW-0732">Signal</keyword>
<accession>A0AA35DA25</accession>
<evidence type="ECO:0000313" key="3">
    <source>
        <dbReference type="Proteomes" id="UP000834458"/>
    </source>
</evidence>
<evidence type="ECO:0000256" key="1">
    <source>
        <dbReference type="SAM" id="SignalP"/>
    </source>
</evidence>
<feature type="chain" id="PRO_5041468706" description="Virulence factor" evidence="1">
    <location>
        <begin position="33"/>
        <end position="114"/>
    </location>
</feature>
<reference evidence="2" key="1">
    <citation type="submission" date="2020-05" db="EMBL/GenBank/DDBJ databases">
        <authorList>
            <person name="Delgado-Blas J."/>
        </authorList>
    </citation>
    <scope>NUCLEOTIDE SEQUENCE</scope>
    <source>
        <strain evidence="2">BB1454</strain>
    </source>
</reference>
<comment type="caution">
    <text evidence="2">The sequence shown here is derived from an EMBL/GenBank/DDBJ whole genome shotgun (WGS) entry which is preliminary data.</text>
</comment>
<name>A0AA35DA25_9BURK</name>
<evidence type="ECO:0000313" key="2">
    <source>
        <dbReference type="EMBL" id="CAB5708088.1"/>
    </source>
</evidence>